<dbReference type="InterPro" id="IPR017907">
    <property type="entry name" value="Znf_RING_CS"/>
</dbReference>
<organism evidence="6 7">
    <name type="scientific">Multifurca ochricompacta</name>
    <dbReference type="NCBI Taxonomy" id="376703"/>
    <lineage>
        <taxon>Eukaryota</taxon>
        <taxon>Fungi</taxon>
        <taxon>Dikarya</taxon>
        <taxon>Basidiomycota</taxon>
        <taxon>Agaricomycotina</taxon>
        <taxon>Agaricomycetes</taxon>
        <taxon>Russulales</taxon>
        <taxon>Russulaceae</taxon>
        <taxon>Multifurca</taxon>
    </lineage>
</organism>
<dbReference type="Gene3D" id="3.30.40.10">
    <property type="entry name" value="Zinc/RING finger domain, C3HC4 (zinc finger)"/>
    <property type="match status" value="1"/>
</dbReference>
<dbReference type="PANTHER" id="PTHR47094">
    <property type="entry name" value="ELFLESS, ISOFORM B"/>
    <property type="match status" value="1"/>
</dbReference>
<comment type="caution">
    <text evidence="6">The sequence shown here is derived from an EMBL/GenBank/DDBJ whole genome shotgun (WGS) entry which is preliminary data.</text>
</comment>
<evidence type="ECO:0000256" key="1">
    <source>
        <dbReference type="ARBA" id="ARBA00022723"/>
    </source>
</evidence>
<dbReference type="GO" id="GO:0140082">
    <property type="term" value="F:SUMO-ubiquitin ligase activity"/>
    <property type="evidence" value="ECO:0007669"/>
    <property type="project" value="TreeGrafter"/>
</dbReference>
<dbReference type="InterPro" id="IPR013083">
    <property type="entry name" value="Znf_RING/FYVE/PHD"/>
</dbReference>
<dbReference type="GO" id="GO:0033768">
    <property type="term" value="C:SUMO-targeted ubiquitin ligase complex"/>
    <property type="evidence" value="ECO:0007669"/>
    <property type="project" value="TreeGrafter"/>
</dbReference>
<evidence type="ECO:0000313" key="6">
    <source>
        <dbReference type="EMBL" id="KAI0303698.1"/>
    </source>
</evidence>
<dbReference type="GO" id="GO:0061630">
    <property type="term" value="F:ubiquitin protein ligase activity"/>
    <property type="evidence" value="ECO:0007669"/>
    <property type="project" value="InterPro"/>
</dbReference>
<dbReference type="PROSITE" id="PS50089">
    <property type="entry name" value="ZF_RING_2"/>
    <property type="match status" value="1"/>
</dbReference>
<protein>
    <recommendedName>
        <fullName evidence="5">RING-type domain-containing protein</fullName>
    </recommendedName>
</protein>
<keyword evidence="7" id="KW-1185">Reference proteome</keyword>
<proteinExistence type="predicted"/>
<reference evidence="6" key="1">
    <citation type="journal article" date="2022" name="New Phytol.">
        <title>Evolutionary transition to the ectomycorrhizal habit in the genomes of a hyperdiverse lineage of mushroom-forming fungi.</title>
        <authorList>
            <person name="Looney B."/>
            <person name="Miyauchi S."/>
            <person name="Morin E."/>
            <person name="Drula E."/>
            <person name="Courty P.E."/>
            <person name="Kohler A."/>
            <person name="Kuo A."/>
            <person name="LaButti K."/>
            <person name="Pangilinan J."/>
            <person name="Lipzen A."/>
            <person name="Riley R."/>
            <person name="Andreopoulos W."/>
            <person name="He G."/>
            <person name="Johnson J."/>
            <person name="Nolan M."/>
            <person name="Tritt A."/>
            <person name="Barry K.W."/>
            <person name="Grigoriev I.V."/>
            <person name="Nagy L.G."/>
            <person name="Hibbett D."/>
            <person name="Henrissat B."/>
            <person name="Matheny P.B."/>
            <person name="Labbe J."/>
            <person name="Martin F.M."/>
        </authorList>
    </citation>
    <scope>NUCLEOTIDE SEQUENCE</scope>
    <source>
        <strain evidence="6">BPL690</strain>
    </source>
</reference>
<evidence type="ECO:0000256" key="2">
    <source>
        <dbReference type="ARBA" id="ARBA00022771"/>
    </source>
</evidence>
<evidence type="ECO:0000259" key="5">
    <source>
        <dbReference type="PROSITE" id="PS50089"/>
    </source>
</evidence>
<keyword evidence="3" id="KW-0862">Zinc</keyword>
<dbReference type="SMART" id="SM00184">
    <property type="entry name" value="RING"/>
    <property type="match status" value="1"/>
</dbReference>
<dbReference type="AlphaFoldDB" id="A0AAD4M7A7"/>
<sequence length="125" mass="13196">MLHSQWVWTPKGQLQSVLKSAPPTSPIITHITPTLPSSPSLRSEPELLHTYTCPICFSSPTNATLTPCGHIMCGECLFTAVGAAAARIGIASLAARCPVCRAPIPKWDGRGGGVIGLQPRVIITI</sequence>
<dbReference type="PROSITE" id="PS00518">
    <property type="entry name" value="ZF_RING_1"/>
    <property type="match status" value="1"/>
</dbReference>
<dbReference type="GO" id="GO:0006511">
    <property type="term" value="P:ubiquitin-dependent protein catabolic process"/>
    <property type="evidence" value="ECO:0007669"/>
    <property type="project" value="TreeGrafter"/>
</dbReference>
<feature type="domain" description="RING-type" evidence="5">
    <location>
        <begin position="53"/>
        <end position="101"/>
    </location>
</feature>
<dbReference type="EMBL" id="WTXG01000008">
    <property type="protein sequence ID" value="KAI0303698.1"/>
    <property type="molecule type" value="Genomic_DNA"/>
</dbReference>
<keyword evidence="2 4" id="KW-0863">Zinc-finger</keyword>
<dbReference type="SUPFAM" id="SSF57850">
    <property type="entry name" value="RING/U-box"/>
    <property type="match status" value="1"/>
</dbReference>
<evidence type="ECO:0000256" key="4">
    <source>
        <dbReference type="PROSITE-ProRule" id="PRU00175"/>
    </source>
</evidence>
<keyword evidence="1" id="KW-0479">Metal-binding</keyword>
<name>A0AAD4M7A7_9AGAM</name>
<dbReference type="GO" id="GO:0008270">
    <property type="term" value="F:zinc ion binding"/>
    <property type="evidence" value="ECO:0007669"/>
    <property type="project" value="UniProtKB-KW"/>
</dbReference>
<accession>A0AAD4M7A7</accession>
<dbReference type="InterPro" id="IPR018957">
    <property type="entry name" value="Znf_C3HC4_RING-type"/>
</dbReference>
<dbReference type="PANTHER" id="PTHR47094:SF1">
    <property type="entry name" value="RING-TYPE E3 UBIQUITIN TRANSFERASE"/>
    <property type="match status" value="1"/>
</dbReference>
<evidence type="ECO:0000313" key="7">
    <source>
        <dbReference type="Proteomes" id="UP001203297"/>
    </source>
</evidence>
<dbReference type="Proteomes" id="UP001203297">
    <property type="component" value="Unassembled WGS sequence"/>
</dbReference>
<evidence type="ECO:0000256" key="3">
    <source>
        <dbReference type="ARBA" id="ARBA00022833"/>
    </source>
</evidence>
<dbReference type="InterPro" id="IPR049627">
    <property type="entry name" value="SLX8"/>
</dbReference>
<dbReference type="GO" id="GO:0032183">
    <property type="term" value="F:SUMO binding"/>
    <property type="evidence" value="ECO:0007669"/>
    <property type="project" value="TreeGrafter"/>
</dbReference>
<dbReference type="Pfam" id="PF00097">
    <property type="entry name" value="zf-C3HC4"/>
    <property type="match status" value="1"/>
</dbReference>
<gene>
    <name evidence="6" type="ORF">B0F90DRAFT_1708299</name>
</gene>
<dbReference type="InterPro" id="IPR001841">
    <property type="entry name" value="Znf_RING"/>
</dbReference>